<evidence type="ECO:0000256" key="1">
    <source>
        <dbReference type="SAM" id="MobiDB-lite"/>
    </source>
</evidence>
<reference evidence="2" key="1">
    <citation type="journal article" date="2017" name="Nature">
        <title>The genome of Chenopodium quinoa.</title>
        <authorList>
            <person name="Jarvis D.E."/>
            <person name="Ho Y.S."/>
            <person name="Lightfoot D.J."/>
            <person name="Schmoeckel S.M."/>
            <person name="Li B."/>
            <person name="Borm T.J.A."/>
            <person name="Ohyanagi H."/>
            <person name="Mineta K."/>
            <person name="Michell C.T."/>
            <person name="Saber N."/>
            <person name="Kharbatia N.M."/>
            <person name="Rupper R.R."/>
            <person name="Sharp A.R."/>
            <person name="Dally N."/>
            <person name="Boughton B.A."/>
            <person name="Woo Y.H."/>
            <person name="Gao G."/>
            <person name="Schijlen E.G.W.M."/>
            <person name="Guo X."/>
            <person name="Momin A.A."/>
            <person name="Negrao S."/>
            <person name="Al-Babili S."/>
            <person name="Gehring C."/>
            <person name="Roessner U."/>
            <person name="Jung C."/>
            <person name="Murphy K."/>
            <person name="Arold S.T."/>
            <person name="Gojobori T."/>
            <person name="van der Linden C.G."/>
            <person name="van Loo E.N."/>
            <person name="Jellen E.N."/>
            <person name="Maughan P.J."/>
            <person name="Tester M."/>
        </authorList>
    </citation>
    <scope>NUCLEOTIDE SEQUENCE [LARGE SCALE GENOMIC DNA]</scope>
    <source>
        <strain evidence="2">cv. PI 614886</strain>
    </source>
</reference>
<evidence type="ECO:0000313" key="3">
    <source>
        <dbReference type="Proteomes" id="UP000596660"/>
    </source>
</evidence>
<dbReference type="Pfam" id="PF14223">
    <property type="entry name" value="Retrotran_gag_2"/>
    <property type="match status" value="1"/>
</dbReference>
<feature type="compositionally biased region" description="Basic residues" evidence="1">
    <location>
        <begin position="202"/>
        <end position="221"/>
    </location>
</feature>
<dbReference type="AlphaFoldDB" id="A0A803LNQ1"/>
<reference evidence="2" key="2">
    <citation type="submission" date="2021-03" db="UniProtKB">
        <authorList>
            <consortium name="EnsemblPlants"/>
        </authorList>
    </citation>
    <scope>IDENTIFICATION</scope>
</reference>
<protein>
    <recommendedName>
        <fullName evidence="4">UBN2 domain-containing protein</fullName>
    </recommendedName>
</protein>
<evidence type="ECO:0008006" key="4">
    <source>
        <dbReference type="Google" id="ProtNLM"/>
    </source>
</evidence>
<dbReference type="OMA" id="EGDMNHE"/>
<dbReference type="PANTHER" id="PTHR35317:SF35">
    <property type="entry name" value="DUF4219 DOMAIN-CONTAINING PROTEIN"/>
    <property type="match status" value="1"/>
</dbReference>
<feature type="compositionally biased region" description="Polar residues" evidence="1">
    <location>
        <begin position="187"/>
        <end position="198"/>
    </location>
</feature>
<organism evidence="2 3">
    <name type="scientific">Chenopodium quinoa</name>
    <name type="common">Quinoa</name>
    <dbReference type="NCBI Taxonomy" id="63459"/>
    <lineage>
        <taxon>Eukaryota</taxon>
        <taxon>Viridiplantae</taxon>
        <taxon>Streptophyta</taxon>
        <taxon>Embryophyta</taxon>
        <taxon>Tracheophyta</taxon>
        <taxon>Spermatophyta</taxon>
        <taxon>Magnoliopsida</taxon>
        <taxon>eudicotyledons</taxon>
        <taxon>Gunneridae</taxon>
        <taxon>Pentapetalae</taxon>
        <taxon>Caryophyllales</taxon>
        <taxon>Chenopodiaceae</taxon>
        <taxon>Chenopodioideae</taxon>
        <taxon>Atripliceae</taxon>
        <taxon>Chenopodium</taxon>
    </lineage>
</organism>
<proteinExistence type="predicted"/>
<name>A0A803LNQ1_CHEQI</name>
<dbReference type="Gramene" id="AUR62016580-RA">
    <property type="protein sequence ID" value="AUR62016580-RA:cds"/>
    <property type="gene ID" value="AUR62016580"/>
</dbReference>
<dbReference type="Proteomes" id="UP000596660">
    <property type="component" value="Unplaced"/>
</dbReference>
<accession>A0A803LNQ1</accession>
<dbReference type="EnsemblPlants" id="AUR62016580-RA">
    <property type="protein sequence ID" value="AUR62016580-RA:cds"/>
    <property type="gene ID" value="AUR62016580"/>
</dbReference>
<sequence>MKTLFKSQELWDIVETGYTEPDPAPATPTQQLKENRKKDAKALLFIQSALDDEIFPRIMSAANAQEAWEILKQEYLGDQRVIKVRLQTLRRELMMGDKESIQAYLGRVIAIVGQTKSYGEKISNETVVGKVLRSLNPNWDHIVPAIEESKDLTSYTFDELMGTLLAHEGRVKKNEAKVEEKAFQVKGESSNKGSTENSAGRGHGRGGFRGRGRGGRGRFNE</sequence>
<feature type="region of interest" description="Disordered" evidence="1">
    <location>
        <begin position="182"/>
        <end position="221"/>
    </location>
</feature>
<evidence type="ECO:0000313" key="2">
    <source>
        <dbReference type="EnsemblPlants" id="AUR62016580-RA:cds"/>
    </source>
</evidence>
<keyword evidence="3" id="KW-1185">Reference proteome</keyword>
<dbReference type="PANTHER" id="PTHR35317">
    <property type="entry name" value="OS04G0629600 PROTEIN"/>
    <property type="match status" value="1"/>
</dbReference>